<feature type="non-terminal residue" evidence="1">
    <location>
        <position position="41"/>
    </location>
</feature>
<gene>
    <name evidence="1" type="ORF">METZ01_LOCUS150875</name>
</gene>
<dbReference type="EMBL" id="UINC01024425">
    <property type="protein sequence ID" value="SVA98021.1"/>
    <property type="molecule type" value="Genomic_DNA"/>
</dbReference>
<sequence length="41" mass="4616">MNYKKLTVILSLILSIEIVAHPSLIIENITLIDAENPVRLN</sequence>
<name>A0A382A9V5_9ZZZZ</name>
<organism evidence="1">
    <name type="scientific">marine metagenome</name>
    <dbReference type="NCBI Taxonomy" id="408172"/>
    <lineage>
        <taxon>unclassified sequences</taxon>
        <taxon>metagenomes</taxon>
        <taxon>ecological metagenomes</taxon>
    </lineage>
</organism>
<protein>
    <submittedName>
        <fullName evidence="1">Uncharacterized protein</fullName>
    </submittedName>
</protein>
<dbReference type="AlphaFoldDB" id="A0A382A9V5"/>
<evidence type="ECO:0000313" key="1">
    <source>
        <dbReference type="EMBL" id="SVA98021.1"/>
    </source>
</evidence>
<proteinExistence type="predicted"/>
<accession>A0A382A9V5</accession>
<reference evidence="1" key="1">
    <citation type="submission" date="2018-05" db="EMBL/GenBank/DDBJ databases">
        <authorList>
            <person name="Lanie J.A."/>
            <person name="Ng W.-L."/>
            <person name="Kazmierczak K.M."/>
            <person name="Andrzejewski T.M."/>
            <person name="Davidsen T.M."/>
            <person name="Wayne K.J."/>
            <person name="Tettelin H."/>
            <person name="Glass J.I."/>
            <person name="Rusch D."/>
            <person name="Podicherti R."/>
            <person name="Tsui H.-C.T."/>
            <person name="Winkler M.E."/>
        </authorList>
    </citation>
    <scope>NUCLEOTIDE SEQUENCE</scope>
</reference>